<accession>A0A4Z1DBY1</accession>
<dbReference type="Proteomes" id="UP000298513">
    <property type="component" value="Unassembled WGS sequence"/>
</dbReference>
<evidence type="ECO:0000313" key="2">
    <source>
        <dbReference type="EMBL" id="TGN80059.1"/>
    </source>
</evidence>
<evidence type="ECO:0000313" key="3">
    <source>
        <dbReference type="Proteomes" id="UP000298513"/>
    </source>
</evidence>
<gene>
    <name evidence="2" type="ORF">E5082_21850</name>
</gene>
<keyword evidence="1" id="KW-1133">Transmembrane helix</keyword>
<dbReference type="RefSeq" id="WP_135792943.1">
    <property type="nucleotide sequence ID" value="NZ_BNBQ01000015.1"/>
</dbReference>
<keyword evidence="3" id="KW-1185">Reference proteome</keyword>
<evidence type="ECO:0000256" key="1">
    <source>
        <dbReference type="SAM" id="Phobius"/>
    </source>
</evidence>
<sequence>MREINGVIFAGTSPCIATLLVGAGGDRRRYLAAYMTAAGLAGALSTWRLPETAPVRTKGATVRA</sequence>
<keyword evidence="1" id="KW-0812">Transmembrane</keyword>
<proteinExistence type="predicted"/>
<protein>
    <submittedName>
        <fullName evidence="2">Uncharacterized protein</fullName>
    </submittedName>
</protein>
<keyword evidence="1" id="KW-0472">Membrane</keyword>
<comment type="caution">
    <text evidence="2">The sequence shown here is derived from an EMBL/GenBank/DDBJ whole genome shotgun (WGS) entry which is preliminary data.</text>
</comment>
<organism evidence="2 3">
    <name type="scientific">Streptomyces griseoluteus</name>
    <dbReference type="NCBI Taxonomy" id="29306"/>
    <lineage>
        <taxon>Bacteria</taxon>
        <taxon>Bacillati</taxon>
        <taxon>Actinomycetota</taxon>
        <taxon>Actinomycetes</taxon>
        <taxon>Kitasatosporales</taxon>
        <taxon>Streptomycetaceae</taxon>
        <taxon>Streptomyces</taxon>
    </lineage>
</organism>
<dbReference type="EMBL" id="SRRU01000008">
    <property type="protein sequence ID" value="TGN80059.1"/>
    <property type="molecule type" value="Genomic_DNA"/>
</dbReference>
<dbReference type="GeneID" id="91534391"/>
<feature type="transmembrane region" description="Helical" evidence="1">
    <location>
        <begin position="31"/>
        <end position="49"/>
    </location>
</feature>
<feature type="transmembrane region" description="Helical" evidence="1">
    <location>
        <begin position="6"/>
        <end position="24"/>
    </location>
</feature>
<name>A0A4Z1DBY1_STRGP</name>
<reference evidence="2 3" key="1">
    <citation type="submission" date="2019-04" db="EMBL/GenBank/DDBJ databases">
        <title>Streptomyces sp. nov. Bv016 isolated from bark of Buahinia variegata.</title>
        <authorList>
            <person name="Kanchanasin P."/>
            <person name="Tanasupawat S."/>
            <person name="Yuki M."/>
            <person name="Kudo T."/>
        </authorList>
    </citation>
    <scope>NUCLEOTIDE SEQUENCE [LARGE SCALE GENOMIC DNA]</scope>
    <source>
        <strain evidence="2 3">JCM 4765</strain>
    </source>
</reference>
<dbReference type="AlphaFoldDB" id="A0A4Z1DBY1"/>